<evidence type="ECO:0000313" key="1">
    <source>
        <dbReference type="EMBL" id="CAD7231206.1"/>
    </source>
</evidence>
<reference evidence="1" key="1">
    <citation type="submission" date="2020-11" db="EMBL/GenBank/DDBJ databases">
        <authorList>
            <person name="Tran Van P."/>
        </authorList>
    </citation>
    <scope>NUCLEOTIDE SEQUENCE</scope>
</reference>
<name>A0A7R8WLH4_9CRUS</name>
<sequence length="92" mass="10712">MEREIREPKDKQSANYRWHLPKIQALRLATSNRASIHRTMCRQELSRQEMRIKVDLGLPYCALKLPNLPDLGINTDLQEVQFSITRSASSTF</sequence>
<gene>
    <name evidence="1" type="ORF">CTOB1V02_LOCUS9058</name>
</gene>
<accession>A0A7R8WLH4</accession>
<protein>
    <submittedName>
        <fullName evidence="1">Uncharacterized protein</fullName>
    </submittedName>
</protein>
<dbReference type="EMBL" id="OB663281">
    <property type="protein sequence ID" value="CAD7231206.1"/>
    <property type="molecule type" value="Genomic_DNA"/>
</dbReference>
<organism evidence="1">
    <name type="scientific">Cyprideis torosa</name>
    <dbReference type="NCBI Taxonomy" id="163714"/>
    <lineage>
        <taxon>Eukaryota</taxon>
        <taxon>Metazoa</taxon>
        <taxon>Ecdysozoa</taxon>
        <taxon>Arthropoda</taxon>
        <taxon>Crustacea</taxon>
        <taxon>Oligostraca</taxon>
        <taxon>Ostracoda</taxon>
        <taxon>Podocopa</taxon>
        <taxon>Podocopida</taxon>
        <taxon>Cytherocopina</taxon>
        <taxon>Cytheroidea</taxon>
        <taxon>Cytherideidae</taxon>
        <taxon>Cyprideis</taxon>
    </lineage>
</organism>
<dbReference type="AlphaFoldDB" id="A0A7R8WLH4"/>
<proteinExistence type="predicted"/>